<keyword evidence="2" id="KW-0378">Hydrolase</keyword>
<feature type="short sequence motif" description="GXSXG" evidence="2">
    <location>
        <begin position="57"/>
        <end position="61"/>
    </location>
</feature>
<dbReference type="InterPro" id="IPR056681">
    <property type="entry name" value="DUF7779"/>
</dbReference>
<dbReference type="PRINTS" id="PR00381">
    <property type="entry name" value="KINESINLIGHT"/>
</dbReference>
<dbReference type="InterPro" id="IPR011990">
    <property type="entry name" value="TPR-like_helical_dom_sf"/>
</dbReference>
<dbReference type="SUPFAM" id="SSF52540">
    <property type="entry name" value="P-loop containing nucleoside triphosphate hydrolases"/>
    <property type="match status" value="1"/>
</dbReference>
<dbReference type="NCBIfam" id="NF040586">
    <property type="entry name" value="FxSxx_TPR"/>
    <property type="match status" value="1"/>
</dbReference>
<evidence type="ECO:0000256" key="1">
    <source>
        <dbReference type="ARBA" id="ARBA00023098"/>
    </source>
</evidence>
<accession>A0A9P8IBP6</accession>
<dbReference type="Pfam" id="PF25000">
    <property type="entry name" value="DUF7779"/>
    <property type="match status" value="1"/>
</dbReference>
<protein>
    <recommendedName>
        <fullName evidence="4">PNPLA domain-containing protein</fullName>
    </recommendedName>
</protein>
<evidence type="ECO:0000256" key="2">
    <source>
        <dbReference type="PROSITE-ProRule" id="PRU01161"/>
    </source>
</evidence>
<feature type="domain" description="PNPLA" evidence="4">
    <location>
        <begin position="11"/>
        <end position="289"/>
    </location>
</feature>
<dbReference type="SMART" id="SM00028">
    <property type="entry name" value="TPR"/>
    <property type="match status" value="7"/>
</dbReference>
<dbReference type="GO" id="GO:0046486">
    <property type="term" value="P:glycerolipid metabolic process"/>
    <property type="evidence" value="ECO:0007669"/>
    <property type="project" value="UniProtKB-ARBA"/>
</dbReference>
<dbReference type="PROSITE" id="PS51635">
    <property type="entry name" value="PNPLA"/>
    <property type="match status" value="1"/>
</dbReference>
<dbReference type="Pfam" id="PF13424">
    <property type="entry name" value="TPR_12"/>
    <property type="match status" value="6"/>
</dbReference>
<dbReference type="InterPro" id="IPR027417">
    <property type="entry name" value="P-loop_NTPase"/>
</dbReference>
<dbReference type="Gene3D" id="3.40.1090.10">
    <property type="entry name" value="Cytosolic phospholipase A2 catalytic domain"/>
    <property type="match status" value="1"/>
</dbReference>
<feature type="active site" description="Proton acceptor" evidence="2">
    <location>
        <position position="276"/>
    </location>
</feature>
<dbReference type="PANTHER" id="PTHR46082">
    <property type="entry name" value="ATP/GTP-BINDING PROTEIN-RELATED"/>
    <property type="match status" value="1"/>
</dbReference>
<evidence type="ECO:0000259" key="4">
    <source>
        <dbReference type="PROSITE" id="PS51635"/>
    </source>
</evidence>
<dbReference type="CDD" id="cd07216">
    <property type="entry name" value="Pat17_PNPLA8_PNPLA9_like3"/>
    <property type="match status" value="1"/>
</dbReference>
<dbReference type="OrthoDB" id="1658288at2759"/>
<reference evidence="5" key="1">
    <citation type="submission" date="2021-03" db="EMBL/GenBank/DDBJ databases">
        <title>Comparative genomics and phylogenomic investigation of the class Geoglossomycetes provide insights into ecological specialization and systematics.</title>
        <authorList>
            <person name="Melie T."/>
            <person name="Pirro S."/>
            <person name="Miller A.N."/>
            <person name="Quandt A."/>
        </authorList>
    </citation>
    <scope>NUCLEOTIDE SEQUENCE</scope>
    <source>
        <strain evidence="5">GBOQ0MN5Z8</strain>
    </source>
</reference>
<keyword evidence="1 2" id="KW-0443">Lipid metabolism</keyword>
<dbReference type="Pfam" id="PF01734">
    <property type="entry name" value="Patatin"/>
    <property type="match status" value="1"/>
</dbReference>
<keyword evidence="6" id="KW-1185">Reference proteome</keyword>
<dbReference type="EMBL" id="JAGHQL010000014">
    <property type="protein sequence ID" value="KAH0544765.1"/>
    <property type="molecule type" value="Genomic_DNA"/>
</dbReference>
<dbReference type="GO" id="GO:0016787">
    <property type="term" value="F:hydrolase activity"/>
    <property type="evidence" value="ECO:0007669"/>
    <property type="project" value="UniProtKB-UniRule"/>
</dbReference>
<evidence type="ECO:0000313" key="6">
    <source>
        <dbReference type="Proteomes" id="UP000698800"/>
    </source>
</evidence>
<keyword evidence="2" id="KW-0442">Lipid degradation</keyword>
<dbReference type="PANTHER" id="PTHR46082:SF6">
    <property type="entry name" value="AAA+ ATPASE DOMAIN-CONTAINING PROTEIN-RELATED"/>
    <property type="match status" value="1"/>
</dbReference>
<evidence type="ECO:0000256" key="3">
    <source>
        <dbReference type="SAM" id="MobiDB-lite"/>
    </source>
</evidence>
<dbReference type="Gene3D" id="3.40.50.300">
    <property type="entry name" value="P-loop containing nucleotide triphosphate hydrolases"/>
    <property type="match status" value="1"/>
</dbReference>
<feature type="short sequence motif" description="GXGXXG" evidence="2">
    <location>
        <begin position="15"/>
        <end position="20"/>
    </location>
</feature>
<proteinExistence type="predicted"/>
<sequence length="1463" mass="164509">MADPQRPLRLLSLDGGGIRGLSSLYILKQIMTQLEAQLGEAVSTPILPCDCFDLIAGTSTGGLIAVMLGTLQMDIDTCIREYKVMSPEIFPVGYRSGSKVAKFASVLTGTPVFDPISLERAVKRLVVEHLKDRVPEEVKKGMVPQKPQEESISTQGAPDTSKEMKRTSGRFRKLFGKTTQKDSATIQESQKTAEEDQLENTLFRYSASRDRRSPRCKVFVCATAQSIGRHCRFRSYQSPWDAIDDVPIWQACRATSAAPTFFPPMLIGDPPVPYVDGGLGYNNPIRPLMEEARQIWPNREISCIVSIGTGVPRFQAVGQKLVSLVKSLQAIATDVENTHRDFRHEKLLTFGTDQRIYFRFNVERGLEGVGLEEAEEVSKVQVATQDYARDKWDEITRCASQLRMPIVSRNDEYEGSLPPGTIRPQGLENDDKLVKDTRIDVRRPSILIPFERDVNQFVAREDIIFKICQLLAIHSRVALIGMSGVGVRSKSPETWVFWVHASNSARFHKSLCDIADRLALPGRNDPKADISSLVSAWLSDEGGSHWTMILDNADDEEIFFARGADPMSRGTNQPKAPPLSVYLPDTPRGKIIITSRYRAAAFRLAKQAERIIEVNLMEPADAKILLRKKLPDSEHSEEDLDSLVKALECLPLAITQAAAYIFVNSPSMTISRYLNLFNRDESFQIRLLSEDLGDSRRDDEVPSSVIKTWFISFDQIKRRDPRAVDLLSLMCIFDRQGIPRRILCSGGDDVLDFEAALGKLNGFSLIKPEKQGDSFEMHRLVQLSTKRWLATNGEVETWVEKALVRLSDCFPFATYENRESCTTLLPHVSAILAYDHKGRQCLLQRAQVLYKVAMFLLTIGNYQLAGIRGEEALVLTKALLGKEDPFTLNTSTLVAKAYGSQGRWKEAEELEVEVLETQKRLFRLEHPSTLKSMHSLASTYWAQGRLKEAGELGAEVVEKRKRVLGIEHPDTLMSIHNLALAYQIQGRWKEAEELGAEVVEKRKRVLGIEHLDTLMSIQNLASTYQSQGRWEEAEELGAEVTEARNRLLEIEHPNTLASMHNLALTYWGQGQWKEAEKLGAKVVEARKRVLGIEHPDTLMSIHSLSLTYQSQGRWKEAEELGAEVVENRKKVLGIEHPATLASIHHLALTYWGQGQWKEAEKLGAKVVEARKRVLGIEHPDTLMSIHGLVPTYQSQGRWKEAEELGAEVVEKMEKVLGVEHLDTLASMHNLALTYWGQGQWKEAEKLGAKVVEARKRVLGIEHPCTLMSIHNLVPTYWSQGRWKEAEELGAEVVEKRKEVLGIEHPDTLASMHNLAFTYQSQGRWKEAEKLGVKAVEARKRVLGIEHPNTLASMHNLALAYRGQGRWKEAEELGAGVVEKRKRVLGPEHPSTLLSIYNLAGTWKSQGRIEEAIGLMERVDRLRRERLGPSHPDTISSTNTLRWWRTLEEAAKAAGVPRSPDPGD</sequence>
<dbReference type="Proteomes" id="UP000698800">
    <property type="component" value="Unassembled WGS sequence"/>
</dbReference>
<dbReference type="Pfam" id="PF13374">
    <property type="entry name" value="TPR_10"/>
    <property type="match status" value="2"/>
</dbReference>
<evidence type="ECO:0000313" key="5">
    <source>
        <dbReference type="EMBL" id="KAH0544765.1"/>
    </source>
</evidence>
<feature type="active site" description="Nucleophile" evidence="2">
    <location>
        <position position="59"/>
    </location>
</feature>
<name>A0A9P8IBP6_9PEZI</name>
<dbReference type="Gene3D" id="1.25.40.10">
    <property type="entry name" value="Tetratricopeptide repeat domain"/>
    <property type="match status" value="3"/>
</dbReference>
<dbReference type="SUPFAM" id="SSF48452">
    <property type="entry name" value="TPR-like"/>
    <property type="match status" value="5"/>
</dbReference>
<feature type="short sequence motif" description="DGA/G" evidence="2">
    <location>
        <begin position="276"/>
        <end position="278"/>
    </location>
</feature>
<dbReference type="SUPFAM" id="SSF52151">
    <property type="entry name" value="FabD/lysophospholipase-like"/>
    <property type="match status" value="1"/>
</dbReference>
<dbReference type="GO" id="GO:0016042">
    <property type="term" value="P:lipid catabolic process"/>
    <property type="evidence" value="ECO:0007669"/>
    <property type="project" value="UniProtKB-UniRule"/>
</dbReference>
<dbReference type="InterPro" id="IPR053137">
    <property type="entry name" value="NLR-like"/>
</dbReference>
<dbReference type="InterPro" id="IPR019734">
    <property type="entry name" value="TPR_rpt"/>
</dbReference>
<gene>
    <name evidence="5" type="ORF">FGG08_001132</name>
</gene>
<comment type="caution">
    <text evidence="5">The sequence shown here is derived from an EMBL/GenBank/DDBJ whole genome shotgun (WGS) entry which is preliminary data.</text>
</comment>
<dbReference type="InterPro" id="IPR002641">
    <property type="entry name" value="PNPLA_dom"/>
</dbReference>
<feature type="region of interest" description="Disordered" evidence="3">
    <location>
        <begin position="138"/>
        <end position="174"/>
    </location>
</feature>
<dbReference type="InterPro" id="IPR016035">
    <property type="entry name" value="Acyl_Trfase/lysoPLipase"/>
</dbReference>
<organism evidence="5 6">
    <name type="scientific">Glutinoglossum americanum</name>
    <dbReference type="NCBI Taxonomy" id="1670608"/>
    <lineage>
        <taxon>Eukaryota</taxon>
        <taxon>Fungi</taxon>
        <taxon>Dikarya</taxon>
        <taxon>Ascomycota</taxon>
        <taxon>Pezizomycotina</taxon>
        <taxon>Geoglossomycetes</taxon>
        <taxon>Geoglossales</taxon>
        <taxon>Geoglossaceae</taxon>
        <taxon>Glutinoglossum</taxon>
    </lineage>
</organism>